<dbReference type="SMART" id="SM00883">
    <property type="entry name" value="Cpn10"/>
    <property type="match status" value="1"/>
</dbReference>
<dbReference type="CDD" id="cd00320">
    <property type="entry name" value="cpn10"/>
    <property type="match status" value="1"/>
</dbReference>
<protein>
    <submittedName>
        <fullName evidence="2">Co-chaperonin GroES</fullName>
    </submittedName>
</protein>
<reference evidence="2" key="1">
    <citation type="submission" date="2016-03" db="EMBL/GenBank/DDBJ databases">
        <title>Novel chaperonins are prevalent in the virioplankton and link to viral biology and ecology.</title>
        <authorList>
            <person name="Marine R.L."/>
            <person name="Nasko D.J."/>
            <person name="Polson S.W."/>
            <person name="Wommack K.E."/>
        </authorList>
    </citation>
    <scope>NUCLEOTIDE SEQUENCE</scope>
</reference>
<evidence type="ECO:0000256" key="1">
    <source>
        <dbReference type="ARBA" id="ARBA00023186"/>
    </source>
</evidence>
<accession>A0A221S389</accession>
<organism evidence="2">
    <name type="scientific">uncultured virus</name>
    <dbReference type="NCBI Taxonomy" id="340016"/>
    <lineage>
        <taxon>Viruses</taxon>
        <taxon>environmental samples</taxon>
    </lineage>
</organism>
<dbReference type="SUPFAM" id="SSF50129">
    <property type="entry name" value="GroES-like"/>
    <property type="match status" value="1"/>
</dbReference>
<sequence>MQQVAMGGAVKNDLWITDKEDVPDPSPLPELPGYHVLVRPISVKSQTKGGIFIPDSTKEDMSYLTTVGQVIALGDLAYAEKEKFPNGPWCKVGDYVCYGKHTGTKMIYKGVRLILLFDDQIVMQVEDPKDLDPTFNLTKGSA</sequence>
<name>A0A221S389_9VIRU</name>
<dbReference type="InterPro" id="IPR020818">
    <property type="entry name" value="Chaperonin_GroES"/>
</dbReference>
<dbReference type="InterPro" id="IPR011032">
    <property type="entry name" value="GroES-like_sf"/>
</dbReference>
<dbReference type="GO" id="GO:0044183">
    <property type="term" value="F:protein folding chaperone"/>
    <property type="evidence" value="ECO:0007669"/>
    <property type="project" value="InterPro"/>
</dbReference>
<dbReference type="Pfam" id="PF00166">
    <property type="entry name" value="Cpn10"/>
    <property type="match status" value="1"/>
</dbReference>
<dbReference type="GO" id="GO:0005524">
    <property type="term" value="F:ATP binding"/>
    <property type="evidence" value="ECO:0007669"/>
    <property type="project" value="InterPro"/>
</dbReference>
<evidence type="ECO:0000313" key="2">
    <source>
        <dbReference type="EMBL" id="ASN63389.1"/>
    </source>
</evidence>
<dbReference type="Gene3D" id="2.30.33.40">
    <property type="entry name" value="GroES chaperonin"/>
    <property type="match status" value="1"/>
</dbReference>
<dbReference type="InterPro" id="IPR037124">
    <property type="entry name" value="Chaperonin_GroES_sf"/>
</dbReference>
<dbReference type="EMBL" id="KU970795">
    <property type="protein sequence ID" value="ASN63389.1"/>
    <property type="molecule type" value="Genomic_DNA"/>
</dbReference>
<keyword evidence="1" id="KW-0143">Chaperone</keyword>
<gene>
    <name evidence="2" type="primary">groES</name>
</gene>
<proteinExistence type="predicted"/>